<evidence type="ECO:0000313" key="6">
    <source>
        <dbReference type="EMBL" id="KAG7195081.1"/>
    </source>
</evidence>
<feature type="domain" description="Large ribosomal subunit protein uL30-like ferredoxin-like fold" evidence="5">
    <location>
        <begin position="3"/>
        <end position="53"/>
    </location>
</feature>
<evidence type="ECO:0000256" key="2">
    <source>
        <dbReference type="ARBA" id="ARBA00022980"/>
    </source>
</evidence>
<dbReference type="SUPFAM" id="SSF55129">
    <property type="entry name" value="Ribosomal protein L30p/L7e"/>
    <property type="match status" value="1"/>
</dbReference>
<dbReference type="InterPro" id="IPR016082">
    <property type="entry name" value="Ribosomal_uL30_ferredoxin-like"/>
</dbReference>
<organism evidence="6 7">
    <name type="scientific">Scheffersomyces spartinae</name>
    <dbReference type="NCBI Taxonomy" id="45513"/>
    <lineage>
        <taxon>Eukaryota</taxon>
        <taxon>Fungi</taxon>
        <taxon>Dikarya</taxon>
        <taxon>Ascomycota</taxon>
        <taxon>Saccharomycotina</taxon>
        <taxon>Pichiomycetes</taxon>
        <taxon>Debaryomycetaceae</taxon>
        <taxon>Scheffersomyces</taxon>
    </lineage>
</organism>
<keyword evidence="3" id="KW-0687">Ribonucleoprotein</keyword>
<dbReference type="InterPro" id="IPR036919">
    <property type="entry name" value="Ribo_uL30_ferredoxin-like_sf"/>
</dbReference>
<dbReference type="InterPro" id="IPR005996">
    <property type="entry name" value="Ribosomal_uL30_bac-type"/>
</dbReference>
<dbReference type="RefSeq" id="XP_043050628.1">
    <property type="nucleotide sequence ID" value="XM_043194877.1"/>
</dbReference>
<proteinExistence type="inferred from homology"/>
<reference evidence="6" key="1">
    <citation type="submission" date="2021-03" db="EMBL/GenBank/DDBJ databases">
        <authorList>
            <person name="Palmer J.M."/>
        </authorList>
    </citation>
    <scope>NUCLEOTIDE SEQUENCE</scope>
    <source>
        <strain evidence="6">ARV_011</strain>
    </source>
</reference>
<dbReference type="OrthoDB" id="509901at2759"/>
<dbReference type="Pfam" id="PF00327">
    <property type="entry name" value="Ribosomal_L30"/>
    <property type="match status" value="1"/>
</dbReference>
<evidence type="ECO:0000313" key="7">
    <source>
        <dbReference type="Proteomes" id="UP000790833"/>
    </source>
</evidence>
<sequence>MFYKVTQMRSIIGLAPVVRKNMQALGLRKRFQTVYQKISPSTAHRLLYVKELVKVELVESTKSTKQMRLDRKFEPGFSVIKDGAKKVYQ</sequence>
<evidence type="ECO:0000256" key="4">
    <source>
        <dbReference type="ARBA" id="ARBA00035281"/>
    </source>
</evidence>
<dbReference type="GO" id="GO:0005739">
    <property type="term" value="C:mitochondrion"/>
    <property type="evidence" value="ECO:0007669"/>
    <property type="project" value="TreeGrafter"/>
</dbReference>
<dbReference type="PANTHER" id="PTHR15892">
    <property type="entry name" value="MITOCHONDRIAL RIBOSOMAL PROTEIN L30"/>
    <property type="match status" value="1"/>
</dbReference>
<evidence type="ECO:0000259" key="5">
    <source>
        <dbReference type="Pfam" id="PF00327"/>
    </source>
</evidence>
<name>A0A9P7VCP2_9ASCO</name>
<dbReference type="Proteomes" id="UP000790833">
    <property type="component" value="Unassembled WGS sequence"/>
</dbReference>
<evidence type="ECO:0000256" key="1">
    <source>
        <dbReference type="ARBA" id="ARBA00007594"/>
    </source>
</evidence>
<dbReference type="GO" id="GO:0006412">
    <property type="term" value="P:translation"/>
    <property type="evidence" value="ECO:0007669"/>
    <property type="project" value="InterPro"/>
</dbReference>
<dbReference type="CDD" id="cd01658">
    <property type="entry name" value="Ribosomal_L30"/>
    <property type="match status" value="1"/>
</dbReference>
<dbReference type="EMBL" id="JAHMUF010000005">
    <property type="protein sequence ID" value="KAG7195081.1"/>
    <property type="molecule type" value="Genomic_DNA"/>
</dbReference>
<keyword evidence="2 6" id="KW-0689">Ribosomal protein</keyword>
<dbReference type="GO" id="GO:0015934">
    <property type="term" value="C:large ribosomal subunit"/>
    <property type="evidence" value="ECO:0007669"/>
    <property type="project" value="InterPro"/>
</dbReference>
<gene>
    <name evidence="6" type="primary">MRPL33</name>
    <name evidence="6" type="ORF">KQ657_004197</name>
</gene>
<dbReference type="GO" id="GO:0003735">
    <property type="term" value="F:structural constituent of ribosome"/>
    <property type="evidence" value="ECO:0007669"/>
    <property type="project" value="InterPro"/>
</dbReference>
<accession>A0A9P7VCP2</accession>
<comment type="similarity">
    <text evidence="1">Belongs to the universal ribosomal protein uL30 family.</text>
</comment>
<evidence type="ECO:0000256" key="3">
    <source>
        <dbReference type="ARBA" id="ARBA00023274"/>
    </source>
</evidence>
<comment type="caution">
    <text evidence="6">The sequence shown here is derived from an EMBL/GenBank/DDBJ whole genome shotgun (WGS) entry which is preliminary data.</text>
</comment>
<dbReference type="GeneID" id="66117571"/>
<dbReference type="AlphaFoldDB" id="A0A9P7VCP2"/>
<dbReference type="Gene3D" id="3.30.1390.20">
    <property type="entry name" value="Ribosomal protein L30, ferredoxin-like fold domain"/>
    <property type="match status" value="1"/>
</dbReference>
<keyword evidence="7" id="KW-1185">Reference proteome</keyword>
<protein>
    <recommendedName>
        <fullName evidence="4">Large ribosomal subunit protein uL30m</fullName>
    </recommendedName>
</protein>
<dbReference type="PANTHER" id="PTHR15892:SF2">
    <property type="entry name" value="LARGE RIBOSOMAL SUBUNIT PROTEIN UL30M"/>
    <property type="match status" value="1"/>
</dbReference>